<sequence length="110" mass="12362">MPSWSSSSVTDRGVVSEDYTGNSLWTTLGFYYLRMISRRCCKSTLSMTQALVNTFYPWITVAGCIKGSQRSSEVSYEEMNKFDLKAKAPVKAYVIDYVTFSINGVKIKGL</sequence>
<dbReference type="AlphaFoldDB" id="A0A8X6U307"/>
<protein>
    <submittedName>
        <fullName evidence="1">Uncharacterized protein</fullName>
    </submittedName>
</protein>
<name>A0A8X6U307_NEPPI</name>
<gene>
    <name evidence="1" type="ORF">NPIL_376811</name>
</gene>
<keyword evidence="2" id="KW-1185">Reference proteome</keyword>
<accession>A0A8X6U307</accession>
<proteinExistence type="predicted"/>
<dbReference type="Proteomes" id="UP000887013">
    <property type="component" value="Unassembled WGS sequence"/>
</dbReference>
<dbReference type="EMBL" id="BMAW01116261">
    <property type="protein sequence ID" value="GFT69875.1"/>
    <property type="molecule type" value="Genomic_DNA"/>
</dbReference>
<comment type="caution">
    <text evidence="1">The sequence shown here is derived from an EMBL/GenBank/DDBJ whole genome shotgun (WGS) entry which is preliminary data.</text>
</comment>
<evidence type="ECO:0000313" key="1">
    <source>
        <dbReference type="EMBL" id="GFT69875.1"/>
    </source>
</evidence>
<organism evidence="1 2">
    <name type="scientific">Nephila pilipes</name>
    <name type="common">Giant wood spider</name>
    <name type="synonym">Nephila maculata</name>
    <dbReference type="NCBI Taxonomy" id="299642"/>
    <lineage>
        <taxon>Eukaryota</taxon>
        <taxon>Metazoa</taxon>
        <taxon>Ecdysozoa</taxon>
        <taxon>Arthropoda</taxon>
        <taxon>Chelicerata</taxon>
        <taxon>Arachnida</taxon>
        <taxon>Araneae</taxon>
        <taxon>Araneomorphae</taxon>
        <taxon>Entelegynae</taxon>
        <taxon>Araneoidea</taxon>
        <taxon>Nephilidae</taxon>
        <taxon>Nephila</taxon>
    </lineage>
</organism>
<evidence type="ECO:0000313" key="2">
    <source>
        <dbReference type="Proteomes" id="UP000887013"/>
    </source>
</evidence>
<reference evidence="1" key="1">
    <citation type="submission" date="2020-08" db="EMBL/GenBank/DDBJ databases">
        <title>Multicomponent nature underlies the extraordinary mechanical properties of spider dragline silk.</title>
        <authorList>
            <person name="Kono N."/>
            <person name="Nakamura H."/>
            <person name="Mori M."/>
            <person name="Yoshida Y."/>
            <person name="Ohtoshi R."/>
            <person name="Malay A.D."/>
            <person name="Moran D.A.P."/>
            <person name="Tomita M."/>
            <person name="Numata K."/>
            <person name="Arakawa K."/>
        </authorList>
    </citation>
    <scope>NUCLEOTIDE SEQUENCE</scope>
</reference>